<keyword evidence="1" id="KW-0472">Membrane</keyword>
<evidence type="ECO:0000256" key="1">
    <source>
        <dbReference type="SAM" id="Phobius"/>
    </source>
</evidence>
<reference evidence="2 3" key="1">
    <citation type="submission" date="2013-01" db="EMBL/GenBank/DDBJ databases">
        <authorList>
            <person name="Harkins D.M."/>
            <person name="Durkin A.S."/>
            <person name="Brinkac L.M."/>
            <person name="Haft D.H."/>
            <person name="Selengut J.D."/>
            <person name="Sanka R."/>
            <person name="DePew J."/>
            <person name="Purushe J."/>
            <person name="Hospenthal D.R."/>
            <person name="Murray C.K."/>
            <person name="Pimentel G."/>
            <person name="Wasfy M."/>
            <person name="Vinetz J.M."/>
            <person name="Sutton G.G."/>
            <person name="Nierman W.C."/>
            <person name="Fouts D.E."/>
        </authorList>
    </citation>
    <scope>NUCLEOTIDE SEQUENCE [LARGE SCALE GENOMIC DNA]</scope>
    <source>
        <strain evidence="2 3">2006001855</strain>
    </source>
</reference>
<proteinExistence type="predicted"/>
<keyword evidence="1" id="KW-0812">Transmembrane</keyword>
<dbReference type="EMBL" id="AFJM02000028">
    <property type="protein sequence ID" value="EMM73601.1"/>
    <property type="molecule type" value="Genomic_DNA"/>
</dbReference>
<evidence type="ECO:0000313" key="3">
    <source>
        <dbReference type="Proteomes" id="UP000012101"/>
    </source>
</evidence>
<keyword evidence="1" id="KW-1133">Transmembrane helix</keyword>
<feature type="transmembrane region" description="Helical" evidence="1">
    <location>
        <begin position="6"/>
        <end position="28"/>
    </location>
</feature>
<comment type="caution">
    <text evidence="2">The sequence shown here is derived from an EMBL/GenBank/DDBJ whole genome shotgun (WGS) entry which is preliminary data.</text>
</comment>
<sequence>MWGWLWLPMGLALSVKTYLFLGSVLSFLTEAQNTLPKFASSPGRIFLVAKTKIASGS</sequence>
<gene>
    <name evidence="2" type="ORF">LEP1GSC038_2539</name>
</gene>
<dbReference type="Proteomes" id="UP000012101">
    <property type="component" value="Unassembled WGS sequence"/>
</dbReference>
<protein>
    <submittedName>
        <fullName evidence="2">Uncharacterized protein</fullName>
    </submittedName>
</protein>
<dbReference type="AlphaFoldDB" id="M6G3T3"/>
<accession>M6G3T3</accession>
<organism evidence="2 3">
    <name type="scientific">Leptospira weilii str. 2006001855</name>
    <dbReference type="NCBI Taxonomy" id="996804"/>
    <lineage>
        <taxon>Bacteria</taxon>
        <taxon>Pseudomonadati</taxon>
        <taxon>Spirochaetota</taxon>
        <taxon>Spirochaetia</taxon>
        <taxon>Leptospirales</taxon>
        <taxon>Leptospiraceae</taxon>
        <taxon>Leptospira</taxon>
    </lineage>
</organism>
<evidence type="ECO:0000313" key="2">
    <source>
        <dbReference type="EMBL" id="EMM73601.1"/>
    </source>
</evidence>
<name>M6G3T3_9LEPT</name>